<dbReference type="KEGG" id="rah:Rahaq_2894"/>
<gene>
    <name evidence="9" type="ordered locus">Rahaq_2894</name>
    <name evidence="10" type="ORF">ACFPK4_07030</name>
</gene>
<comment type="cofactor">
    <cofactor evidence="1">
        <name>Mn(2+)</name>
        <dbReference type="ChEBI" id="CHEBI:29035"/>
    </cofactor>
</comment>
<dbReference type="InterPro" id="IPR015797">
    <property type="entry name" value="NUDIX_hydrolase-like_dom_sf"/>
</dbReference>
<dbReference type="NCBIfam" id="NF007980">
    <property type="entry name" value="PRK10707.1"/>
    <property type="match status" value="1"/>
</dbReference>
<evidence type="ECO:0000313" key="12">
    <source>
        <dbReference type="Proteomes" id="UP001598201"/>
    </source>
</evidence>
<evidence type="ECO:0000256" key="5">
    <source>
        <dbReference type="ARBA" id="ARBA00022801"/>
    </source>
</evidence>
<dbReference type="Proteomes" id="UP000007257">
    <property type="component" value="Chromosome"/>
</dbReference>
<keyword evidence="6" id="KW-0460">Magnesium</keyword>
<evidence type="ECO:0000256" key="3">
    <source>
        <dbReference type="ARBA" id="ARBA00006506"/>
    </source>
</evidence>
<dbReference type="PANTHER" id="PTHR12992">
    <property type="entry name" value="NUDIX HYDROLASE"/>
    <property type="match status" value="1"/>
</dbReference>
<dbReference type="PROSITE" id="PS51462">
    <property type="entry name" value="NUDIX"/>
    <property type="match status" value="1"/>
</dbReference>
<dbReference type="PROSITE" id="PS01293">
    <property type="entry name" value="NUDIX_COA"/>
    <property type="match status" value="1"/>
</dbReference>
<evidence type="ECO:0000256" key="7">
    <source>
        <dbReference type="ARBA" id="ARBA00023211"/>
    </source>
</evidence>
<proteinExistence type="inferred from homology"/>
<dbReference type="Pfam" id="PF00293">
    <property type="entry name" value="NUDIX"/>
    <property type="match status" value="1"/>
</dbReference>
<dbReference type="EMBL" id="CP002505">
    <property type="protein sequence ID" value="ADW74489.1"/>
    <property type="molecule type" value="Genomic_DNA"/>
</dbReference>
<dbReference type="Proteomes" id="UP001598201">
    <property type="component" value="Unassembled WGS sequence"/>
</dbReference>
<evidence type="ECO:0000313" key="10">
    <source>
        <dbReference type="EMBL" id="MFD3223281.1"/>
    </source>
</evidence>
<dbReference type="InterPro" id="IPR000086">
    <property type="entry name" value="NUDIX_hydrolase_dom"/>
</dbReference>
<keyword evidence="4" id="KW-0479">Metal-binding</keyword>
<reference evidence="11" key="1">
    <citation type="submission" date="2011-01" db="EMBL/GenBank/DDBJ databases">
        <title>Complete sequence of chromosome of Rahnella sp. Y9602.</title>
        <authorList>
            <consortium name="US DOE Joint Genome Institute"/>
            <person name="Lucas S."/>
            <person name="Copeland A."/>
            <person name="Lapidus A."/>
            <person name="Cheng J.-F."/>
            <person name="Goodwin L."/>
            <person name="Pitluck S."/>
            <person name="Lu M."/>
            <person name="Detter J.C."/>
            <person name="Han C."/>
            <person name="Tapia R."/>
            <person name="Land M."/>
            <person name="Hauser L."/>
            <person name="Kyrpides N."/>
            <person name="Ivanova N."/>
            <person name="Ovchinnikova G."/>
            <person name="Pagani I."/>
            <person name="Sobecky P.A."/>
            <person name="Martinez R.J."/>
            <person name="Woyke T."/>
        </authorList>
    </citation>
    <scope>NUCLEOTIDE SEQUENCE [LARGE SCALE GENOMIC DNA]</scope>
    <source>
        <strain evidence="11">Y9602</strain>
    </source>
</reference>
<dbReference type="SUPFAM" id="SSF55811">
    <property type="entry name" value="Nudix"/>
    <property type="match status" value="1"/>
</dbReference>
<reference evidence="9 11" key="2">
    <citation type="journal article" date="2012" name="J. Bacteriol.">
        <title>Complete Genome Sequence of Rahnella sp. Strain Y9602, a Gammaproteobacterium Isolate from Metal- and Radionuclide-Contaminated Soil.</title>
        <authorList>
            <person name="Martinez R.J."/>
            <person name="Bruce D."/>
            <person name="Detter C."/>
            <person name="Goodwin L.A."/>
            <person name="Han J."/>
            <person name="Han C.S."/>
            <person name="Held B."/>
            <person name="Land M.L."/>
            <person name="Mikhailova N."/>
            <person name="Nolan M."/>
            <person name="Pennacchio L."/>
            <person name="Pitluck S."/>
            <person name="Tapia R."/>
            <person name="Woyke T."/>
            <person name="Sobecky P.A."/>
        </authorList>
    </citation>
    <scope>NUCLEOTIDE SEQUENCE [LARGE SCALE GENOMIC DNA]</scope>
    <source>
        <strain evidence="9 11">Y9602</strain>
    </source>
</reference>
<keyword evidence="12" id="KW-1185">Reference proteome</keyword>
<dbReference type="Gene3D" id="3.90.79.10">
    <property type="entry name" value="Nucleoside Triphosphate Pyrophosphohydrolase"/>
    <property type="match status" value="1"/>
</dbReference>
<dbReference type="InterPro" id="IPR045121">
    <property type="entry name" value="CoAse"/>
</dbReference>
<keyword evidence="5 9" id="KW-0378">Hydrolase</keyword>
<dbReference type="GO" id="GO:0009132">
    <property type="term" value="P:nucleoside diphosphate metabolic process"/>
    <property type="evidence" value="ECO:0007669"/>
    <property type="project" value="InterPro"/>
</dbReference>
<evidence type="ECO:0000256" key="4">
    <source>
        <dbReference type="ARBA" id="ARBA00022723"/>
    </source>
</evidence>
<evidence type="ECO:0000256" key="6">
    <source>
        <dbReference type="ARBA" id="ARBA00022842"/>
    </source>
</evidence>
<comment type="cofactor">
    <cofactor evidence="2">
        <name>Mg(2+)</name>
        <dbReference type="ChEBI" id="CHEBI:18420"/>
    </cofactor>
</comment>
<dbReference type="CDD" id="cd03426">
    <property type="entry name" value="NUDIX_CoAse_Nudt7"/>
    <property type="match status" value="1"/>
</dbReference>
<protein>
    <submittedName>
        <fullName evidence="10">CoA pyrophosphatase</fullName>
    </submittedName>
    <submittedName>
        <fullName evidence="9">NUDIX hydrolase</fullName>
    </submittedName>
</protein>
<accession>A0A0H3FC88</accession>
<dbReference type="GO" id="GO:0010945">
    <property type="term" value="F:coenzyme A diphosphatase activity"/>
    <property type="evidence" value="ECO:0007669"/>
    <property type="project" value="InterPro"/>
</dbReference>
<evidence type="ECO:0000256" key="2">
    <source>
        <dbReference type="ARBA" id="ARBA00001946"/>
    </source>
</evidence>
<dbReference type="eggNOG" id="COG0494">
    <property type="taxonomic scope" value="Bacteria"/>
</dbReference>
<dbReference type="EMBL" id="JBHUCJ010000011">
    <property type="protein sequence ID" value="MFD3223281.1"/>
    <property type="molecule type" value="Genomic_DNA"/>
</dbReference>
<dbReference type="GeneID" id="95416532"/>
<dbReference type="HOGENOM" id="CLU_040940_5_2_6"/>
<dbReference type="OrthoDB" id="9802805at2"/>
<dbReference type="AlphaFoldDB" id="A0A0H3FC88"/>
<keyword evidence="7" id="KW-0464">Manganese</keyword>
<reference evidence="10 12" key="3">
    <citation type="submission" date="2024-09" db="EMBL/GenBank/DDBJ databases">
        <title>Genomes of Rahnella.</title>
        <authorList>
            <person name="Mnguni F.C."/>
            <person name="Shin G.Y."/>
            <person name="Coutinho T."/>
        </authorList>
    </citation>
    <scope>NUCLEOTIDE SEQUENCE [LARGE SCALE GENOMIC DNA]</scope>
    <source>
        <strain evidence="10 12">20WA0057</strain>
    </source>
</reference>
<evidence type="ECO:0000313" key="9">
    <source>
        <dbReference type="EMBL" id="ADW74489.1"/>
    </source>
</evidence>
<dbReference type="GO" id="GO:0030145">
    <property type="term" value="F:manganese ion binding"/>
    <property type="evidence" value="ECO:0007669"/>
    <property type="project" value="InterPro"/>
</dbReference>
<dbReference type="PANTHER" id="PTHR12992:SF11">
    <property type="entry name" value="MITOCHONDRIAL COENZYME A DIPHOSPHATASE NUDT8"/>
    <property type="match status" value="1"/>
</dbReference>
<sequence length="200" mass="22284">MTLLEQHAPLQTFSPAVEDFILRFQLQQPRLPAAALRGTRHAAVLIPIICRPEPTLLLTRRSDQLRKHAGQVAFPGGAADASDASIIATALREAHEEVAIPPEQVHILGTLSPQDSSSGFQVTPVIGLLPVDVPLHPAEDEVAELFEMPLREAFDLARYHPLDIHRRGTHHRVYLSWYQQQFVWGLTAGIIRQLARQVEV</sequence>
<name>A0A0H3FC88_RAHSY</name>
<evidence type="ECO:0000313" key="11">
    <source>
        <dbReference type="Proteomes" id="UP000007257"/>
    </source>
</evidence>
<dbReference type="RefSeq" id="WP_013576186.1">
    <property type="nucleotide sequence ID" value="NC_015061.1"/>
</dbReference>
<dbReference type="InterPro" id="IPR000059">
    <property type="entry name" value="NUDIX_hydrolase_NudL_CS"/>
</dbReference>
<feature type="domain" description="Nudix hydrolase" evidence="8">
    <location>
        <begin position="39"/>
        <end position="170"/>
    </location>
</feature>
<evidence type="ECO:0000256" key="1">
    <source>
        <dbReference type="ARBA" id="ARBA00001936"/>
    </source>
</evidence>
<evidence type="ECO:0000259" key="8">
    <source>
        <dbReference type="PROSITE" id="PS51462"/>
    </source>
</evidence>
<comment type="similarity">
    <text evidence="3">Belongs to the Nudix hydrolase family. PCD1 subfamily.</text>
</comment>
<organism evidence="9 11">
    <name type="scientific">Rahnella sp. (strain Y9602)</name>
    <dbReference type="NCBI Taxonomy" id="2703885"/>
    <lineage>
        <taxon>Bacteria</taxon>
        <taxon>Pseudomonadati</taxon>
        <taxon>Pseudomonadota</taxon>
        <taxon>Gammaproteobacteria</taxon>
        <taxon>Enterobacterales</taxon>
        <taxon>Yersiniaceae</taxon>
        <taxon>Rahnella</taxon>
    </lineage>
</organism>
<dbReference type="GO" id="GO:0000287">
    <property type="term" value="F:magnesium ion binding"/>
    <property type="evidence" value="ECO:0007669"/>
    <property type="project" value="InterPro"/>
</dbReference>